<dbReference type="AlphaFoldDB" id="A0A1L7UA68"/>
<name>A0A1L7UA68_FUSMA</name>
<dbReference type="Proteomes" id="UP000184255">
    <property type="component" value="Unassembled WGS sequence"/>
</dbReference>
<accession>A0A1L7UA68</accession>
<gene>
    <name evidence="1" type="ORF">FMAN_12738</name>
</gene>
<proteinExistence type="predicted"/>
<dbReference type="RefSeq" id="XP_041688818.1">
    <property type="nucleotide sequence ID" value="XM_041823215.1"/>
</dbReference>
<dbReference type="EMBL" id="FCQH01000015">
    <property type="protein sequence ID" value="CVL04627.1"/>
    <property type="molecule type" value="Genomic_DNA"/>
</dbReference>
<protein>
    <submittedName>
        <fullName evidence="1">Uncharacterized protein</fullName>
    </submittedName>
</protein>
<organism evidence="1 2">
    <name type="scientific">Fusarium mangiferae</name>
    <name type="common">Mango malformation disease fungus</name>
    <dbReference type="NCBI Taxonomy" id="192010"/>
    <lineage>
        <taxon>Eukaryota</taxon>
        <taxon>Fungi</taxon>
        <taxon>Dikarya</taxon>
        <taxon>Ascomycota</taxon>
        <taxon>Pezizomycotina</taxon>
        <taxon>Sordariomycetes</taxon>
        <taxon>Hypocreomycetidae</taxon>
        <taxon>Hypocreales</taxon>
        <taxon>Nectriaceae</taxon>
        <taxon>Fusarium</taxon>
        <taxon>Fusarium fujikuroi species complex</taxon>
    </lineage>
</organism>
<reference evidence="2" key="1">
    <citation type="journal article" date="2016" name="Genome Biol. Evol.">
        <title>Comparative 'omics' of the Fusarium fujikuroi species complex highlights differences in genetic potential and metabolite synthesis.</title>
        <authorList>
            <person name="Niehaus E.-M."/>
            <person name="Muensterkoetter M."/>
            <person name="Proctor R.H."/>
            <person name="Brown D.W."/>
            <person name="Sharon A."/>
            <person name="Idan Y."/>
            <person name="Oren-Young L."/>
            <person name="Sieber C.M."/>
            <person name="Novak O."/>
            <person name="Pencik A."/>
            <person name="Tarkowska D."/>
            <person name="Hromadova K."/>
            <person name="Freeman S."/>
            <person name="Maymon M."/>
            <person name="Elazar M."/>
            <person name="Youssef S.A."/>
            <person name="El-Shabrawy E.S.M."/>
            <person name="Shalaby A.B.A."/>
            <person name="Houterman P."/>
            <person name="Brock N.L."/>
            <person name="Burkhardt I."/>
            <person name="Tsavkelova E.A."/>
            <person name="Dickschat J.S."/>
            <person name="Galuszka P."/>
            <person name="Gueldener U."/>
            <person name="Tudzynski B."/>
        </authorList>
    </citation>
    <scope>NUCLEOTIDE SEQUENCE [LARGE SCALE GENOMIC DNA]</scope>
    <source>
        <strain evidence="2">MRC7560</strain>
    </source>
</reference>
<dbReference type="GeneID" id="65091988"/>
<evidence type="ECO:0000313" key="1">
    <source>
        <dbReference type="EMBL" id="CVL04627.1"/>
    </source>
</evidence>
<comment type="caution">
    <text evidence="1">The sequence shown here is derived from an EMBL/GenBank/DDBJ whole genome shotgun (WGS) entry which is preliminary data.</text>
</comment>
<evidence type="ECO:0000313" key="2">
    <source>
        <dbReference type="Proteomes" id="UP000184255"/>
    </source>
</evidence>
<sequence>MAATQPLPTFQVAIGALGWSMRAIRMDQTNEAWLFLVLGAHSNWISMAGGQGINKIHYAYCMPCPPLEAQKGLKSPGHSREGRSQVLFHSGCPSWRKITVCKTFFSSMLQVQEARLISPHKTHSKTVTKNSSGGAP</sequence>
<dbReference type="VEuPathDB" id="FungiDB:FMAN_12738"/>
<keyword evidence="2" id="KW-1185">Reference proteome</keyword>